<dbReference type="OrthoDB" id="9806704at2"/>
<dbReference type="GO" id="GO:0006935">
    <property type="term" value="P:chemotaxis"/>
    <property type="evidence" value="ECO:0007669"/>
    <property type="project" value="UniProtKB-ARBA"/>
</dbReference>
<evidence type="ECO:0000256" key="4">
    <source>
        <dbReference type="PROSITE-ProRule" id="PRU00284"/>
    </source>
</evidence>
<comment type="caution">
    <text evidence="7">The sequence shown here is derived from an EMBL/GenBank/DDBJ whole genome shotgun (WGS) entry which is preliminary data.</text>
</comment>
<dbReference type="PANTHER" id="PTHR32089">
    <property type="entry name" value="METHYL-ACCEPTING CHEMOTAXIS PROTEIN MCPB"/>
    <property type="match status" value="1"/>
</dbReference>
<keyword evidence="8" id="KW-1185">Reference proteome</keyword>
<comment type="subcellular location">
    <subcellularLocation>
        <location evidence="1">Membrane</location>
    </subcellularLocation>
</comment>
<dbReference type="AlphaFoldDB" id="A0A4R3I525"/>
<dbReference type="CDD" id="cd18774">
    <property type="entry name" value="PDC2_HK_sensor"/>
    <property type="match status" value="1"/>
</dbReference>
<reference evidence="7 8" key="1">
    <citation type="submission" date="2019-03" db="EMBL/GenBank/DDBJ databases">
        <title>Genomic Encyclopedia of Archaeal and Bacterial Type Strains, Phase II (KMG-II): from individual species to whole genera.</title>
        <authorList>
            <person name="Goeker M."/>
        </authorList>
    </citation>
    <scope>NUCLEOTIDE SEQUENCE [LARGE SCALE GENOMIC DNA]</scope>
    <source>
        <strain evidence="7 8">DSM 15388</strain>
    </source>
</reference>
<dbReference type="GO" id="GO:0007165">
    <property type="term" value="P:signal transduction"/>
    <property type="evidence" value="ECO:0007669"/>
    <property type="project" value="UniProtKB-KW"/>
</dbReference>
<dbReference type="InterPro" id="IPR004089">
    <property type="entry name" value="MCPsignal_dom"/>
</dbReference>
<dbReference type="PANTHER" id="PTHR32089:SF112">
    <property type="entry name" value="LYSOZYME-LIKE PROTEIN-RELATED"/>
    <property type="match status" value="1"/>
</dbReference>
<evidence type="ECO:0000256" key="2">
    <source>
        <dbReference type="ARBA" id="ARBA00023224"/>
    </source>
</evidence>
<dbReference type="CDD" id="cd11386">
    <property type="entry name" value="MCP_signal"/>
    <property type="match status" value="1"/>
</dbReference>
<dbReference type="SUPFAM" id="SSF58104">
    <property type="entry name" value="Methyl-accepting chemotaxis protein (MCP) signaling domain"/>
    <property type="match status" value="1"/>
</dbReference>
<dbReference type="Pfam" id="PF00015">
    <property type="entry name" value="MCPsignal"/>
    <property type="match status" value="1"/>
</dbReference>
<feature type="region of interest" description="Disordered" evidence="5">
    <location>
        <begin position="481"/>
        <end position="504"/>
    </location>
</feature>
<gene>
    <name evidence="7" type="ORF">BCF53_110117</name>
</gene>
<dbReference type="Gene3D" id="3.30.450.20">
    <property type="entry name" value="PAS domain"/>
    <property type="match status" value="1"/>
</dbReference>
<evidence type="ECO:0000313" key="8">
    <source>
        <dbReference type="Proteomes" id="UP000295793"/>
    </source>
</evidence>
<evidence type="ECO:0000256" key="3">
    <source>
        <dbReference type="ARBA" id="ARBA00029447"/>
    </source>
</evidence>
<dbReference type="PROSITE" id="PS50111">
    <property type="entry name" value="CHEMOTAXIS_TRANSDUC_2"/>
    <property type="match status" value="1"/>
</dbReference>
<keyword evidence="2 4" id="KW-0807">Transducer</keyword>
<dbReference type="RefSeq" id="WP_132702087.1">
    <property type="nucleotide sequence ID" value="NZ_SLZR01000010.1"/>
</dbReference>
<organism evidence="7 8">
    <name type="scientific">Reinekea marinisedimentorum</name>
    <dbReference type="NCBI Taxonomy" id="230495"/>
    <lineage>
        <taxon>Bacteria</taxon>
        <taxon>Pseudomonadati</taxon>
        <taxon>Pseudomonadota</taxon>
        <taxon>Gammaproteobacteria</taxon>
        <taxon>Oceanospirillales</taxon>
        <taxon>Saccharospirillaceae</taxon>
        <taxon>Reinekea</taxon>
    </lineage>
</organism>
<dbReference type="SMART" id="SM00283">
    <property type="entry name" value="MA"/>
    <property type="match status" value="1"/>
</dbReference>
<name>A0A4R3I525_9GAMM</name>
<evidence type="ECO:0000256" key="1">
    <source>
        <dbReference type="ARBA" id="ARBA00004370"/>
    </source>
</evidence>
<comment type="similarity">
    <text evidence="3">Belongs to the methyl-accepting chemotaxis (MCP) protein family.</text>
</comment>
<dbReference type="Proteomes" id="UP000295793">
    <property type="component" value="Unassembled WGS sequence"/>
</dbReference>
<evidence type="ECO:0000256" key="5">
    <source>
        <dbReference type="SAM" id="MobiDB-lite"/>
    </source>
</evidence>
<sequence length="747" mass="80591">MKLKIKLLVNLLTVSIVTGLVVAILSVVMASNAIEKQVFDQLESLREAKKTSIERYLDDINNQILSLASSNEVMNALTDFNDASAIYMTSRGVDDSDMAEKRAQLANYYDREFLTRFAAGNSPNFTSGADYVERLSDVGVVLQLDYIAENPEPVGSKHLLDGVDKYKGYGKQHVLYHSFFRDYLERFKYYDLFLVDAWSGDVIYSVFKEVDFGTSLKDGAFSNTGIGQAYNAALNATDMSQANFIDFDQYAPSYNAPAGFVSAPIFVDDEVAGVLIFQFPVVQLNKIMTERAGLGETGETYLVGPDRLMRSDTNRDSEHHSLAASFADKEAGRVDTTAVEASLSGRSGSEVITSYSGDRVLSAYAPLQRHGLSWSIIAEMDVDEAMAAIRSLQLGAVLVVLGCAIVIVPLGIVISNSITRPLGGEPLDMVAIAKSVADKDLTVEFSSKASSNTIYGAMRDMSANLRDIIAGLADSSHRLASAADQSSSTSKQTLDAVEQQRSGTDQVATAITEMSATVQEIANNTAETSRYSADAQQLVNQGTDRMEQTLQTVAGLVQQGEQTSQAISSLHDESQKIGAVLDVIQSIAEQTNLLALNAAIEAARAGEHGRGFAVVADEVRSLAQKTQGSASDIQQMVESIQSGAKRAIDSMEANQRQVMQTSQYTEQAKHSFDEIREAVTKISDMAAQIATATEQQTVVASEVDSNIVAITELAEQTYQGAQEINASSSEVAEAAEELSGIVGQFKV</sequence>
<dbReference type="Gene3D" id="1.10.287.950">
    <property type="entry name" value="Methyl-accepting chemotaxis protein"/>
    <property type="match status" value="1"/>
</dbReference>
<accession>A0A4R3I525</accession>
<feature type="domain" description="Methyl-accepting transducer" evidence="6">
    <location>
        <begin position="475"/>
        <end position="711"/>
    </location>
</feature>
<evidence type="ECO:0000313" key="7">
    <source>
        <dbReference type="EMBL" id="TCS40195.1"/>
    </source>
</evidence>
<feature type="compositionally biased region" description="Polar residues" evidence="5">
    <location>
        <begin position="483"/>
        <end position="504"/>
    </location>
</feature>
<evidence type="ECO:0000259" key="6">
    <source>
        <dbReference type="PROSITE" id="PS50111"/>
    </source>
</evidence>
<proteinExistence type="inferred from homology"/>
<dbReference type="FunFam" id="1.10.287.950:FF:000001">
    <property type="entry name" value="Methyl-accepting chemotaxis sensory transducer"/>
    <property type="match status" value="1"/>
</dbReference>
<dbReference type="GO" id="GO:0016020">
    <property type="term" value="C:membrane"/>
    <property type="evidence" value="ECO:0007669"/>
    <property type="project" value="UniProtKB-SubCell"/>
</dbReference>
<protein>
    <submittedName>
        <fullName evidence="7">Methyl-accepting chemotaxis protein</fullName>
    </submittedName>
</protein>
<dbReference type="EMBL" id="SLZR01000010">
    <property type="protein sequence ID" value="TCS40195.1"/>
    <property type="molecule type" value="Genomic_DNA"/>
</dbReference>